<dbReference type="Gene3D" id="3.30.530.20">
    <property type="match status" value="1"/>
</dbReference>
<dbReference type="SUPFAM" id="SSF55961">
    <property type="entry name" value="Bet v1-like"/>
    <property type="match status" value="1"/>
</dbReference>
<protein>
    <submittedName>
        <fullName evidence="2">SRPBCC family protein</fullName>
    </submittedName>
</protein>
<comment type="caution">
    <text evidence="2">The sequence shown here is derived from an EMBL/GenBank/DDBJ whole genome shotgun (WGS) entry which is preliminary data.</text>
</comment>
<organism evidence="2 3">
    <name type="scientific">Amycolatopsis samaneae</name>
    <dbReference type="NCBI Taxonomy" id="664691"/>
    <lineage>
        <taxon>Bacteria</taxon>
        <taxon>Bacillati</taxon>
        <taxon>Actinomycetota</taxon>
        <taxon>Actinomycetes</taxon>
        <taxon>Pseudonocardiales</taxon>
        <taxon>Pseudonocardiaceae</taxon>
        <taxon>Amycolatopsis</taxon>
    </lineage>
</organism>
<evidence type="ECO:0000313" key="3">
    <source>
        <dbReference type="Proteomes" id="UP001597419"/>
    </source>
</evidence>
<dbReference type="Pfam" id="PF03364">
    <property type="entry name" value="Polyketide_cyc"/>
    <property type="match status" value="1"/>
</dbReference>
<dbReference type="EMBL" id="JBHUKU010000011">
    <property type="protein sequence ID" value="MFD2461102.1"/>
    <property type="molecule type" value="Genomic_DNA"/>
</dbReference>
<feature type="domain" description="Coenzyme Q-binding protein COQ10 START" evidence="1">
    <location>
        <begin position="16"/>
        <end position="147"/>
    </location>
</feature>
<dbReference type="RefSeq" id="WP_345405706.1">
    <property type="nucleotide sequence ID" value="NZ_BAABHG010000018.1"/>
</dbReference>
<name>A0ABW5GJU3_9PSEU</name>
<proteinExistence type="predicted"/>
<evidence type="ECO:0000259" key="1">
    <source>
        <dbReference type="Pfam" id="PF03364"/>
    </source>
</evidence>
<dbReference type="CDD" id="cd07812">
    <property type="entry name" value="SRPBCC"/>
    <property type="match status" value="1"/>
</dbReference>
<keyword evidence="3" id="KW-1185">Reference proteome</keyword>
<sequence>MTDTVTGARTEVALLVELPKERLWELVTDVPRYGEWSPECEHTEWLYGAGHPPRPGDRFVGRNRYADGFVASVICEVTELSLGETFAWVAMDETYDAKEPASIWRYTFTAVDADRTLLRHSFEHGPGETMIRVLAERDPTVVNRRLAELKGNMTRSLAAMLDGVAHREETR</sequence>
<dbReference type="InterPro" id="IPR023393">
    <property type="entry name" value="START-like_dom_sf"/>
</dbReference>
<accession>A0ABW5GJU3</accession>
<reference evidence="3" key="1">
    <citation type="journal article" date="2019" name="Int. J. Syst. Evol. Microbiol.">
        <title>The Global Catalogue of Microorganisms (GCM) 10K type strain sequencing project: providing services to taxonomists for standard genome sequencing and annotation.</title>
        <authorList>
            <consortium name="The Broad Institute Genomics Platform"/>
            <consortium name="The Broad Institute Genome Sequencing Center for Infectious Disease"/>
            <person name="Wu L."/>
            <person name="Ma J."/>
        </authorList>
    </citation>
    <scope>NUCLEOTIDE SEQUENCE [LARGE SCALE GENOMIC DNA]</scope>
    <source>
        <strain evidence="3">CGMCC 4.7643</strain>
    </source>
</reference>
<gene>
    <name evidence="2" type="ORF">ACFSYJ_21025</name>
</gene>
<dbReference type="Proteomes" id="UP001597419">
    <property type="component" value="Unassembled WGS sequence"/>
</dbReference>
<dbReference type="InterPro" id="IPR005031">
    <property type="entry name" value="COQ10_START"/>
</dbReference>
<evidence type="ECO:0000313" key="2">
    <source>
        <dbReference type="EMBL" id="MFD2461102.1"/>
    </source>
</evidence>